<sequence length="105" mass="11188">MAEFDNTEQVVKVISQHLGTDVTDEQVANVLAAWNAVKAGDPVGMVRRDADTGKVAHRVEFQGVAQWRVSAIGGDQYNDLQPTLPWAVLFDPSTVAPAAAPTSAT</sequence>
<proteinExistence type="predicted"/>
<gene>
    <name evidence="1" type="primary">28</name>
    <name evidence="1" type="ORF">MACNCHEESE_28</name>
</gene>
<organism evidence="1 2">
    <name type="scientific">Mycobacterium phage MacnCheese</name>
    <dbReference type="NCBI Taxonomy" id="2927982"/>
    <lineage>
        <taxon>Viruses</taxon>
        <taxon>Duplodnaviria</taxon>
        <taxon>Heunggongvirae</taxon>
        <taxon>Uroviricota</taxon>
        <taxon>Caudoviricetes</taxon>
        <taxon>Weiservirinae</taxon>
        <taxon>Keshuvirus</taxon>
        <taxon>Keshuvirus macncheese</taxon>
    </lineage>
</organism>
<dbReference type="GeneID" id="40235345"/>
<dbReference type="EMBL" id="JX042579">
    <property type="protein sequence ID" value="AFN37723.1"/>
    <property type="molecule type" value="Genomic_DNA"/>
</dbReference>
<keyword evidence="2" id="KW-1185">Reference proteome</keyword>
<name>I6WIJ1_9CAUD</name>
<dbReference type="KEGG" id="vg:40235345"/>
<dbReference type="Proteomes" id="UP000009002">
    <property type="component" value="Segment"/>
</dbReference>
<dbReference type="RefSeq" id="YP_009638586.1">
    <property type="nucleotide sequence ID" value="NC_042338.1"/>
</dbReference>
<protein>
    <submittedName>
        <fullName evidence="1">Uncharacterized protein</fullName>
    </submittedName>
</protein>
<reference evidence="2" key="1">
    <citation type="submission" date="2012-05" db="EMBL/GenBank/DDBJ databases">
        <authorList>
            <person name="Everding T.M."/>
            <person name="Alkanani M.S."/>
            <person name="Bell A.C."/>
            <person name="Bohner A."/>
            <person name="Burghgraef A.L."/>
            <person name="DeVries J.T."/>
            <person name="Hooker S.J."/>
            <person name="Jansma C.A."/>
            <person name="Lang J.M."/>
            <person name="Lin J.Y."/>
            <person name="Newhof J.T."/>
            <person name="Noyes I.C.B."/>
            <person name="Schultz L.N."/>
            <person name="Stewart S.L."/>
            <person name="VandeHaar P.S."/>
            <person name="Vasquez J.A."/>
            <person name="Veldkamp K.L."/>
            <person name="Venema K.M."/>
            <person name="Westra V.A."/>
            <person name="Wrobel K.E."/>
            <person name="Harris A.D."/>
            <person name="Wertz J.T."/>
            <person name="DeJong R.J."/>
            <person name="Buck G.A."/>
            <person name="Campbell R."/>
            <person name="Carvalho M.R."/>
            <person name="Johnson A."/>
            <person name="Kettlewell J.M."/>
            <person name="Lee V."/>
            <person name="Loviza R."/>
            <person name="Renner D."/>
            <person name="Serrano M.G."/>
            <person name="Voegtly L.J."/>
            <person name="Walstead R."/>
            <person name="Wang Y.P."/>
            <person name="Bradley K.W."/>
            <person name="Khaja R."/>
            <person name="Lewis M.F."/>
            <person name="Barker L.P."/>
            <person name="Asai D.J."/>
            <person name="Bowman C.A."/>
            <person name="Russell D.A."/>
            <person name="Pope W.H."/>
            <person name="Jacobs-Sera D."/>
            <person name="Hendrix R.W."/>
            <person name="Hatfull G.F."/>
        </authorList>
    </citation>
    <scope>NUCLEOTIDE SEQUENCE [LARGE SCALE GENOMIC DNA]</scope>
</reference>
<evidence type="ECO:0000313" key="2">
    <source>
        <dbReference type="Proteomes" id="UP000009002"/>
    </source>
</evidence>
<accession>I6WIJ1</accession>
<evidence type="ECO:0000313" key="1">
    <source>
        <dbReference type="EMBL" id="AFN37723.1"/>
    </source>
</evidence>